<feature type="transmembrane region" description="Helical" evidence="12">
    <location>
        <begin position="396"/>
        <end position="418"/>
    </location>
</feature>
<evidence type="ECO:0000256" key="9">
    <source>
        <dbReference type="ARBA" id="ARBA00022989"/>
    </source>
</evidence>
<keyword evidence="7 12" id="KW-0808">Transferase</keyword>
<evidence type="ECO:0000313" key="14">
    <source>
        <dbReference type="EMBL" id="ANJ53698.1"/>
    </source>
</evidence>
<name>A0A191YLQ5_9PSED</name>
<feature type="transmembrane region" description="Helical" evidence="12">
    <location>
        <begin position="323"/>
        <end position="351"/>
    </location>
</feature>
<feature type="domain" description="Glycosyltransferase 2-like" evidence="13">
    <location>
        <begin position="78"/>
        <end position="245"/>
    </location>
</feature>
<comment type="similarity">
    <text evidence="2 12">Belongs to the glycosyltransferase 2 family.</text>
</comment>
<keyword evidence="10 12" id="KW-0472">Membrane</keyword>
<keyword evidence="6 12" id="KW-0328">Glycosyltransferase</keyword>
<evidence type="ECO:0000256" key="8">
    <source>
        <dbReference type="ARBA" id="ARBA00022692"/>
    </source>
</evidence>
<dbReference type="InterPro" id="IPR023853">
    <property type="entry name" value="PGA_PgaC/IcaA"/>
</dbReference>
<dbReference type="NCBIfam" id="TIGR03937">
    <property type="entry name" value="PgaC_IcaA"/>
    <property type="match status" value="1"/>
</dbReference>
<evidence type="ECO:0000313" key="15">
    <source>
        <dbReference type="Proteomes" id="UP000078354"/>
    </source>
</evidence>
<dbReference type="EMBL" id="CP014870">
    <property type="protein sequence ID" value="ANJ53698.1"/>
    <property type="molecule type" value="Genomic_DNA"/>
</dbReference>
<accession>A0A191YLQ5</accession>
<dbReference type="RefSeq" id="WP_064675329.1">
    <property type="nucleotide sequence ID" value="NZ_CP014870.1"/>
</dbReference>
<dbReference type="GO" id="GO:0008375">
    <property type="term" value="F:acetylglucosaminyltransferase activity"/>
    <property type="evidence" value="ECO:0007669"/>
    <property type="project" value="UniProtKB-UniRule"/>
</dbReference>
<feature type="transmembrane region" description="Helical" evidence="12">
    <location>
        <begin position="7"/>
        <end position="29"/>
    </location>
</feature>
<keyword evidence="9 12" id="KW-1133">Transmembrane helix</keyword>
<evidence type="ECO:0000256" key="4">
    <source>
        <dbReference type="ARBA" id="ARBA00022475"/>
    </source>
</evidence>
<keyword evidence="15" id="KW-1185">Reference proteome</keyword>
<dbReference type="KEGG" id="psil:PMA3_00475"/>
<evidence type="ECO:0000256" key="1">
    <source>
        <dbReference type="ARBA" id="ARBA00004651"/>
    </source>
</evidence>
<evidence type="ECO:0000259" key="13">
    <source>
        <dbReference type="Pfam" id="PF00535"/>
    </source>
</evidence>
<dbReference type="AlphaFoldDB" id="A0A191YLQ5"/>
<sequence length="451" mass="51378">MLDRLLALLVLAIVLGIPLGLIFLLTGQFLMDFVFFYPLFMSGLWIAGGLYFWLHWERHWPWNEDTLPPPLAGEPLISILIPCFNEGDNVRETIHAALSQQYPNIEVIAINDGSKDDTGAILDALAVQDPRLRVLHLAENQGKAVALRMGAIAARSEYLVCIDGDALLAPHTAAYLVAPLLENPRLGAVTGNPRIRTRSTLVGRVQVGEFSSIIGLIKRTQRVFGRIFTVSGVVVAFRRTALHRVGYWSTDMITEDIDISWKLQLDHWSIFYEPRALCWILMPETLGGLWKQRLRWAQGGAEVLFKNIRGIWQYRHRYLWPLLFEYCLSTGWAFTFLLSIILWLVGLYIALPEVISVPRMWPPAFTGLLLAVVCLAQFGVSLLIDRRYEKGLGKTMFWVIWYPLVFWLVSLLTTLVSFPKVLFRLRQKRARWVSPDRGIRPPGADEEEIAK</sequence>
<dbReference type="PANTHER" id="PTHR43630:SF1">
    <property type="entry name" value="POLY-BETA-1,6-N-ACETYL-D-GLUCOSAMINE SYNTHASE"/>
    <property type="match status" value="1"/>
</dbReference>
<dbReference type="OrthoDB" id="276604at2"/>
<keyword evidence="4 12" id="KW-1003">Cell membrane</keyword>
<keyword evidence="8 12" id="KW-0812">Transmembrane</keyword>
<dbReference type="CDD" id="cd06423">
    <property type="entry name" value="CESA_like"/>
    <property type="match status" value="1"/>
</dbReference>
<proteinExistence type="inferred from homology"/>
<feature type="transmembrane region" description="Helical" evidence="12">
    <location>
        <begin position="363"/>
        <end position="384"/>
    </location>
</feature>
<keyword evidence="5" id="KW-0997">Cell inner membrane</keyword>
<dbReference type="InterPro" id="IPR001173">
    <property type="entry name" value="Glyco_trans_2-like"/>
</dbReference>
<dbReference type="InterPro" id="IPR029044">
    <property type="entry name" value="Nucleotide-diphossugar_trans"/>
</dbReference>
<evidence type="ECO:0000256" key="12">
    <source>
        <dbReference type="RuleBase" id="RU364028"/>
    </source>
</evidence>
<evidence type="ECO:0000256" key="11">
    <source>
        <dbReference type="NCBIfam" id="TIGR03937"/>
    </source>
</evidence>
<organism evidence="14 15">
    <name type="scientific">Pseudomonas silesiensis</name>
    <dbReference type="NCBI Taxonomy" id="1853130"/>
    <lineage>
        <taxon>Bacteria</taxon>
        <taxon>Pseudomonadati</taxon>
        <taxon>Pseudomonadota</taxon>
        <taxon>Gammaproteobacteria</taxon>
        <taxon>Pseudomonadales</taxon>
        <taxon>Pseudomonadaceae</taxon>
        <taxon>Pseudomonas</taxon>
    </lineage>
</organism>
<dbReference type="GO" id="GO:0005886">
    <property type="term" value="C:plasma membrane"/>
    <property type="evidence" value="ECO:0007669"/>
    <property type="project" value="UniProtKB-SubCell"/>
</dbReference>
<comment type="subcellular location">
    <subcellularLocation>
        <location evidence="1 12">Cell membrane</location>
        <topology evidence="1 12">Multi-pass membrane protein</topology>
    </subcellularLocation>
</comment>
<evidence type="ECO:0000256" key="3">
    <source>
        <dbReference type="ARBA" id="ARBA00017381"/>
    </source>
</evidence>
<evidence type="ECO:0000256" key="6">
    <source>
        <dbReference type="ARBA" id="ARBA00022676"/>
    </source>
</evidence>
<gene>
    <name evidence="14" type="ORF">PMA3_00475</name>
</gene>
<evidence type="ECO:0000256" key="2">
    <source>
        <dbReference type="ARBA" id="ARBA00006739"/>
    </source>
</evidence>
<dbReference type="Gene3D" id="3.90.550.10">
    <property type="entry name" value="Spore Coat Polysaccharide Biosynthesis Protein SpsA, Chain A"/>
    <property type="match status" value="1"/>
</dbReference>
<dbReference type="PANTHER" id="PTHR43630">
    <property type="entry name" value="POLY-BETA-1,6-N-ACETYL-D-GLUCOSAMINE SYNTHASE"/>
    <property type="match status" value="1"/>
</dbReference>
<protein>
    <recommendedName>
        <fullName evidence="3 11">Poly-beta-1,6-N-acetyl-D-glucosamine synthase</fullName>
        <shortName evidence="12">Poly-beta-1,6-GlcNAc synthase</shortName>
        <ecNumber evidence="12">2.4.1.-</ecNumber>
    </recommendedName>
</protein>
<dbReference type="Proteomes" id="UP000078354">
    <property type="component" value="Chromosome"/>
</dbReference>
<dbReference type="GO" id="GO:0043708">
    <property type="term" value="P:cell adhesion involved in biofilm formation"/>
    <property type="evidence" value="ECO:0007669"/>
    <property type="project" value="InterPro"/>
</dbReference>
<dbReference type="STRING" id="1853130.PMA3_00475"/>
<dbReference type="EC" id="2.4.1.-" evidence="12"/>
<dbReference type="SUPFAM" id="SSF53448">
    <property type="entry name" value="Nucleotide-diphospho-sugar transferases"/>
    <property type="match status" value="1"/>
</dbReference>
<evidence type="ECO:0000256" key="10">
    <source>
        <dbReference type="ARBA" id="ARBA00023136"/>
    </source>
</evidence>
<feature type="transmembrane region" description="Helical" evidence="12">
    <location>
        <begin position="35"/>
        <end position="54"/>
    </location>
</feature>
<reference evidence="14 15" key="1">
    <citation type="journal article" date="2018" name="Syst. Appl. Microbiol.">
        <title>Pseudomonas silesiensis sp. nov. strain A3T isolated from a biological pesticide sewage treatment plant and analysis of the complete genome sequence.</title>
        <authorList>
            <person name="Kaminski M.A."/>
            <person name="Furmanczyk E.M."/>
            <person name="Sobczak A."/>
            <person name="Dziembowski A."/>
            <person name="Lipinski L."/>
        </authorList>
    </citation>
    <scope>NUCLEOTIDE SEQUENCE [LARGE SCALE GENOMIC DNA]</scope>
    <source>
        <strain evidence="14 15">A3</strain>
    </source>
</reference>
<evidence type="ECO:0000256" key="5">
    <source>
        <dbReference type="ARBA" id="ARBA00022519"/>
    </source>
</evidence>
<evidence type="ECO:0000256" key="7">
    <source>
        <dbReference type="ARBA" id="ARBA00022679"/>
    </source>
</evidence>
<dbReference type="Pfam" id="PF00535">
    <property type="entry name" value="Glycos_transf_2"/>
    <property type="match status" value="1"/>
</dbReference>